<protein>
    <recommendedName>
        <fullName evidence="5">O-antigen ligase</fullName>
    </recommendedName>
</protein>
<dbReference type="PANTHER" id="PTHR37422">
    <property type="entry name" value="TEICHURONIC ACID BIOSYNTHESIS PROTEIN TUAE"/>
    <property type="match status" value="1"/>
</dbReference>
<evidence type="ECO:0008006" key="5">
    <source>
        <dbReference type="Google" id="ProtNLM"/>
    </source>
</evidence>
<keyword evidence="4" id="KW-1185">Reference proteome</keyword>
<feature type="transmembrane region" description="Helical" evidence="2">
    <location>
        <begin position="61"/>
        <end position="80"/>
    </location>
</feature>
<dbReference type="AlphaFoldDB" id="A0A7X0RHP9"/>
<keyword evidence="2" id="KW-1133">Transmembrane helix</keyword>
<dbReference type="EMBL" id="JACKXE010000001">
    <property type="protein sequence ID" value="MBB6628491.1"/>
    <property type="molecule type" value="Genomic_DNA"/>
</dbReference>
<gene>
    <name evidence="3" type="ORF">H5V45_14295</name>
</gene>
<feature type="transmembrane region" description="Helical" evidence="2">
    <location>
        <begin position="92"/>
        <end position="112"/>
    </location>
</feature>
<feature type="transmembrane region" description="Helical" evidence="2">
    <location>
        <begin position="362"/>
        <end position="386"/>
    </location>
</feature>
<dbReference type="RefSeq" id="WP_185253543.1">
    <property type="nucleotide sequence ID" value="NZ_JACKXE010000001.1"/>
</dbReference>
<sequence>MTKVLTPPARKRPSFTRPTFGRPTFSRPSLRLPEKWWRTNTARFLLVVVVVNLHLLRNVSVVGYLGVYGLVSAWAFWHFLRTDKVRNLQDRGWIAWTWMILGVVAAITTAILGSLDGAAYGLLRFLFVMPVLFAAVAFTDSYDQFRRNVTSCVAVFTVASLTLPLQFITGPISFFAPALVRGVDVRYSSLVGSVTSQGIAVGLFILMAPAAKKWWPWLLVAGMGIPAMLSLSKAAVANLALGGLGLLIAHRHNRKFLIPLIAIPAVGTLALVTIPALRERFLGTVSAFTETTPSASNNYDPALPSILDRLTSLPAANWSALTGLDQPLLQATGGGYGMGNTALVEPTDVLAPMAHNQVVESMSVHGILGGTLLWALLIVAACSLVLKARRTHRPFDTCLALAMGMVLLNSVTANGTLYQPATGTAVMMLLYYAVAKFPDRPEPADPAPLEKDMT</sequence>
<dbReference type="PANTHER" id="PTHR37422:SF13">
    <property type="entry name" value="LIPOPOLYSACCHARIDE BIOSYNTHESIS PROTEIN PA4999-RELATED"/>
    <property type="match status" value="1"/>
</dbReference>
<evidence type="ECO:0000313" key="4">
    <source>
        <dbReference type="Proteomes" id="UP000523955"/>
    </source>
</evidence>
<accession>A0A7X0RHP9</accession>
<feature type="transmembrane region" description="Helical" evidence="2">
    <location>
        <begin position="217"/>
        <end position="249"/>
    </location>
</feature>
<dbReference type="Proteomes" id="UP000523955">
    <property type="component" value="Unassembled WGS sequence"/>
</dbReference>
<keyword evidence="2" id="KW-0812">Transmembrane</keyword>
<feature type="transmembrane region" description="Helical" evidence="2">
    <location>
        <begin position="118"/>
        <end position="138"/>
    </location>
</feature>
<feature type="transmembrane region" description="Helical" evidence="2">
    <location>
        <begin position="393"/>
        <end position="411"/>
    </location>
</feature>
<keyword evidence="2" id="KW-0472">Membrane</keyword>
<feature type="transmembrane region" description="Helical" evidence="2">
    <location>
        <begin position="256"/>
        <end position="277"/>
    </location>
</feature>
<reference evidence="3 4" key="1">
    <citation type="submission" date="2020-08" db="EMBL/GenBank/DDBJ databases">
        <authorList>
            <person name="Seo M.-J."/>
        </authorList>
    </citation>
    <scope>NUCLEOTIDE SEQUENCE [LARGE SCALE GENOMIC DNA]</scope>
    <source>
        <strain evidence="3 4">KIGAM211</strain>
    </source>
</reference>
<name>A0A7X0RHP9_9ACTN</name>
<comment type="caution">
    <text evidence="3">The sequence shown here is derived from an EMBL/GenBank/DDBJ whole genome shotgun (WGS) entry which is preliminary data.</text>
</comment>
<evidence type="ECO:0000313" key="3">
    <source>
        <dbReference type="EMBL" id="MBB6628491.1"/>
    </source>
</evidence>
<evidence type="ECO:0000256" key="2">
    <source>
        <dbReference type="SAM" id="Phobius"/>
    </source>
</evidence>
<feature type="transmembrane region" description="Helical" evidence="2">
    <location>
        <begin position="190"/>
        <end position="211"/>
    </location>
</feature>
<evidence type="ECO:0000256" key="1">
    <source>
        <dbReference type="SAM" id="MobiDB-lite"/>
    </source>
</evidence>
<dbReference type="InterPro" id="IPR051533">
    <property type="entry name" value="WaaL-like"/>
</dbReference>
<proteinExistence type="predicted"/>
<feature type="region of interest" description="Disordered" evidence="1">
    <location>
        <begin position="1"/>
        <end position="22"/>
    </location>
</feature>
<organism evidence="3 4">
    <name type="scientific">Nocardioides luti</name>
    <dbReference type="NCBI Taxonomy" id="2761101"/>
    <lineage>
        <taxon>Bacteria</taxon>
        <taxon>Bacillati</taxon>
        <taxon>Actinomycetota</taxon>
        <taxon>Actinomycetes</taxon>
        <taxon>Propionibacteriales</taxon>
        <taxon>Nocardioidaceae</taxon>
        <taxon>Nocardioides</taxon>
    </lineage>
</organism>